<name>A0A8J3QFZ3_9ACTN</name>
<keyword evidence="3" id="KW-0663">Pyridoxal phosphate</keyword>
<dbReference type="InterPro" id="IPR020578">
    <property type="entry name" value="Aminotrans_V_PyrdxlP_BS"/>
</dbReference>
<keyword evidence="8" id="KW-1185">Reference proteome</keyword>
<dbReference type="InterPro" id="IPR015424">
    <property type="entry name" value="PyrdxlP-dep_Trfase"/>
</dbReference>
<sequence>MSSTDLSLLGIPGFVNLDYAATAPCLKAAADAVNELLPWYGSIHRGAGALSQRCTREYEQARQTIGDFVGARAEDHVIFTRNTTDALNLLAHCLPRGTTVITFGGEHHANLLPWHYPVRLPVPSSPGEAIRSLGQALAVNFQTDVLVSVTGASNVTGEIWPIAELAQIAHRHGARIAVDAAQLAPHVPIDLSALGIDYLALSGHKLYAPFGTGVLVGRSDWLDAAVPLTKGGGATARVGDATHDVRWATGPARHEAGTPNLLGAVALAKVCATLDAADRQALFDREQRLLARLREGLSEIAGLEELRMFGRDARRIGVVSFAVKGRDSAQIAEILGQKYQIGVRDGLFCAHPLARRLLGEASVRAGWEGVPATALRASIGLGTTEADVDALIHALAAELNAPHDALLLESALSR</sequence>
<proteinExistence type="inferred from homology"/>
<accession>A0A8J3QFZ3</accession>
<gene>
    <name evidence="7" type="ORF">Rhe02_83300</name>
</gene>
<dbReference type="InterPro" id="IPR000192">
    <property type="entry name" value="Aminotrans_V_dom"/>
</dbReference>
<protein>
    <submittedName>
        <fullName evidence="7">Cysteine desulfurase</fullName>
    </submittedName>
</protein>
<evidence type="ECO:0000259" key="6">
    <source>
        <dbReference type="Pfam" id="PF00266"/>
    </source>
</evidence>
<evidence type="ECO:0000256" key="4">
    <source>
        <dbReference type="ARBA" id="ARBA00050776"/>
    </source>
</evidence>
<evidence type="ECO:0000256" key="3">
    <source>
        <dbReference type="ARBA" id="ARBA00022898"/>
    </source>
</evidence>
<evidence type="ECO:0000313" key="7">
    <source>
        <dbReference type="EMBL" id="GIH10263.1"/>
    </source>
</evidence>
<dbReference type="EMBL" id="BONY01000089">
    <property type="protein sequence ID" value="GIH10263.1"/>
    <property type="molecule type" value="Genomic_DNA"/>
</dbReference>
<comment type="caution">
    <text evidence="7">The sequence shown here is derived from an EMBL/GenBank/DDBJ whole genome shotgun (WGS) entry which is preliminary data.</text>
</comment>
<evidence type="ECO:0000256" key="2">
    <source>
        <dbReference type="ARBA" id="ARBA00010447"/>
    </source>
</evidence>
<dbReference type="Gene3D" id="3.90.1150.10">
    <property type="entry name" value="Aspartate Aminotransferase, domain 1"/>
    <property type="match status" value="1"/>
</dbReference>
<comment type="catalytic activity">
    <reaction evidence="4">
        <text>(sulfur carrier)-H + L-cysteine = (sulfur carrier)-SH + L-alanine</text>
        <dbReference type="Rhea" id="RHEA:43892"/>
        <dbReference type="Rhea" id="RHEA-COMP:14737"/>
        <dbReference type="Rhea" id="RHEA-COMP:14739"/>
        <dbReference type="ChEBI" id="CHEBI:29917"/>
        <dbReference type="ChEBI" id="CHEBI:35235"/>
        <dbReference type="ChEBI" id="CHEBI:57972"/>
        <dbReference type="ChEBI" id="CHEBI:64428"/>
        <dbReference type="EC" id="2.8.1.7"/>
    </reaction>
</comment>
<dbReference type="Proteomes" id="UP000612899">
    <property type="component" value="Unassembled WGS sequence"/>
</dbReference>
<dbReference type="InterPro" id="IPR015422">
    <property type="entry name" value="PyrdxlP-dep_Trfase_small"/>
</dbReference>
<evidence type="ECO:0000256" key="5">
    <source>
        <dbReference type="RuleBase" id="RU004504"/>
    </source>
</evidence>
<comment type="similarity">
    <text evidence="2">Belongs to the class-V pyridoxal-phosphate-dependent aminotransferase family. Csd subfamily.</text>
</comment>
<dbReference type="PANTHER" id="PTHR43586">
    <property type="entry name" value="CYSTEINE DESULFURASE"/>
    <property type="match status" value="1"/>
</dbReference>
<dbReference type="AlphaFoldDB" id="A0A8J3QFZ3"/>
<dbReference type="GO" id="GO:0031071">
    <property type="term" value="F:cysteine desulfurase activity"/>
    <property type="evidence" value="ECO:0007669"/>
    <property type="project" value="UniProtKB-EC"/>
</dbReference>
<dbReference type="Pfam" id="PF00266">
    <property type="entry name" value="Aminotran_5"/>
    <property type="match status" value="1"/>
</dbReference>
<dbReference type="PANTHER" id="PTHR43586:SF8">
    <property type="entry name" value="CYSTEINE DESULFURASE 1, CHLOROPLASTIC"/>
    <property type="match status" value="1"/>
</dbReference>
<feature type="domain" description="Aminotransferase class V" evidence="6">
    <location>
        <begin position="15"/>
        <end position="391"/>
    </location>
</feature>
<evidence type="ECO:0000256" key="1">
    <source>
        <dbReference type="ARBA" id="ARBA00001933"/>
    </source>
</evidence>
<dbReference type="InterPro" id="IPR015421">
    <property type="entry name" value="PyrdxlP-dep_Trfase_major"/>
</dbReference>
<dbReference type="Gene3D" id="3.40.640.10">
    <property type="entry name" value="Type I PLP-dependent aspartate aminotransferase-like (Major domain)"/>
    <property type="match status" value="1"/>
</dbReference>
<organism evidence="7 8">
    <name type="scientific">Rhizocola hellebori</name>
    <dbReference type="NCBI Taxonomy" id="1392758"/>
    <lineage>
        <taxon>Bacteria</taxon>
        <taxon>Bacillati</taxon>
        <taxon>Actinomycetota</taxon>
        <taxon>Actinomycetes</taxon>
        <taxon>Micromonosporales</taxon>
        <taxon>Micromonosporaceae</taxon>
        <taxon>Rhizocola</taxon>
    </lineage>
</organism>
<dbReference type="SUPFAM" id="SSF53383">
    <property type="entry name" value="PLP-dependent transferases"/>
    <property type="match status" value="1"/>
</dbReference>
<comment type="cofactor">
    <cofactor evidence="1 5">
        <name>pyridoxal 5'-phosphate</name>
        <dbReference type="ChEBI" id="CHEBI:597326"/>
    </cofactor>
</comment>
<reference evidence="7" key="1">
    <citation type="submission" date="2021-01" db="EMBL/GenBank/DDBJ databases">
        <title>Whole genome shotgun sequence of Rhizocola hellebori NBRC 109834.</title>
        <authorList>
            <person name="Komaki H."/>
            <person name="Tamura T."/>
        </authorList>
    </citation>
    <scope>NUCLEOTIDE SEQUENCE</scope>
    <source>
        <strain evidence="7">NBRC 109834</strain>
    </source>
</reference>
<evidence type="ECO:0000313" key="8">
    <source>
        <dbReference type="Proteomes" id="UP000612899"/>
    </source>
</evidence>
<dbReference type="PROSITE" id="PS00595">
    <property type="entry name" value="AA_TRANSFER_CLASS_5"/>
    <property type="match status" value="1"/>
</dbReference>